<dbReference type="Pfam" id="PF04548">
    <property type="entry name" value="AIG1"/>
    <property type="match status" value="1"/>
</dbReference>
<feature type="region of interest" description="Disordered" evidence="3">
    <location>
        <begin position="133"/>
        <end position="162"/>
    </location>
</feature>
<keyword evidence="2" id="KW-0342">GTP-binding</keyword>
<name>A0ABR0D3P8_9LAMI</name>
<evidence type="ECO:0000256" key="3">
    <source>
        <dbReference type="SAM" id="MobiDB-lite"/>
    </source>
</evidence>
<evidence type="ECO:0000256" key="2">
    <source>
        <dbReference type="ARBA" id="ARBA00023134"/>
    </source>
</evidence>
<dbReference type="PANTHER" id="PTHR10903:SF184">
    <property type="entry name" value="GTP-BINDING PROTEIN A"/>
    <property type="match status" value="1"/>
</dbReference>
<dbReference type="SUPFAM" id="SSF52540">
    <property type="entry name" value="P-loop containing nucleoside triphosphate hydrolases"/>
    <property type="match status" value="1"/>
</dbReference>
<comment type="caution">
    <text evidence="5">The sequence shown here is derived from an EMBL/GenBank/DDBJ whole genome shotgun (WGS) entry which is preliminary data.</text>
</comment>
<feature type="non-terminal residue" evidence="5">
    <location>
        <position position="1"/>
    </location>
</feature>
<feature type="compositionally biased region" description="Polar residues" evidence="3">
    <location>
        <begin position="133"/>
        <end position="149"/>
    </location>
</feature>
<reference evidence="5 6" key="1">
    <citation type="journal article" date="2023" name="bioRxiv">
        <title>Genome report: Whole genome sequence and annotation of Penstemon davidsonii.</title>
        <authorList>
            <person name="Ostevik K.L."/>
            <person name="Alabady M."/>
            <person name="Zhang M."/>
            <person name="Rausher M.D."/>
        </authorList>
    </citation>
    <scope>NUCLEOTIDE SEQUENCE [LARGE SCALE GENOMIC DNA]</scope>
    <source>
        <strain evidence="5">DNT005</strain>
        <tissue evidence="5">Whole leaf</tissue>
    </source>
</reference>
<dbReference type="InterPro" id="IPR027417">
    <property type="entry name" value="P-loop_NTPase"/>
</dbReference>
<sequence>RSYGGVTSTCELQRTVRLILNVIDTPGLYDFSGDTEFIGKEMAKCIDLAKDVIHAVLVVSRFTREEEAAVQRLQNFFGSKISDYMLDCRVKLKETIEMLQQQLAEEKAARQEALAKAEAAGLEASEKVVAAQRASSEAQMQSKNEQQILRENLEKSERETEKLRNRPLCNNINYC</sequence>
<keyword evidence="1" id="KW-0547">Nucleotide-binding</keyword>
<evidence type="ECO:0000256" key="1">
    <source>
        <dbReference type="ARBA" id="ARBA00022741"/>
    </source>
</evidence>
<accession>A0ABR0D3P8</accession>
<proteinExistence type="predicted"/>
<dbReference type="PANTHER" id="PTHR10903">
    <property type="entry name" value="GTPASE, IMAP FAMILY MEMBER-RELATED"/>
    <property type="match status" value="1"/>
</dbReference>
<dbReference type="Proteomes" id="UP001291926">
    <property type="component" value="Unassembled WGS sequence"/>
</dbReference>
<dbReference type="InterPro" id="IPR045058">
    <property type="entry name" value="GIMA/IAN/Toc"/>
</dbReference>
<gene>
    <name evidence="5" type="ORF">RD792_011103</name>
</gene>
<feature type="domain" description="AIG1-type G" evidence="4">
    <location>
        <begin position="5"/>
        <end position="86"/>
    </location>
</feature>
<protein>
    <recommendedName>
        <fullName evidence="4">AIG1-type G domain-containing protein</fullName>
    </recommendedName>
</protein>
<evidence type="ECO:0000313" key="6">
    <source>
        <dbReference type="Proteomes" id="UP001291926"/>
    </source>
</evidence>
<dbReference type="Gene3D" id="3.40.50.300">
    <property type="entry name" value="P-loop containing nucleotide triphosphate hydrolases"/>
    <property type="match status" value="1"/>
</dbReference>
<feature type="compositionally biased region" description="Basic and acidic residues" evidence="3">
    <location>
        <begin position="151"/>
        <end position="162"/>
    </location>
</feature>
<keyword evidence="6" id="KW-1185">Reference proteome</keyword>
<evidence type="ECO:0000313" key="5">
    <source>
        <dbReference type="EMBL" id="KAK4483894.1"/>
    </source>
</evidence>
<evidence type="ECO:0000259" key="4">
    <source>
        <dbReference type="Pfam" id="PF04548"/>
    </source>
</evidence>
<dbReference type="EMBL" id="JAYDYQ010002534">
    <property type="protein sequence ID" value="KAK4483894.1"/>
    <property type="molecule type" value="Genomic_DNA"/>
</dbReference>
<organism evidence="5 6">
    <name type="scientific">Penstemon davidsonii</name>
    <dbReference type="NCBI Taxonomy" id="160366"/>
    <lineage>
        <taxon>Eukaryota</taxon>
        <taxon>Viridiplantae</taxon>
        <taxon>Streptophyta</taxon>
        <taxon>Embryophyta</taxon>
        <taxon>Tracheophyta</taxon>
        <taxon>Spermatophyta</taxon>
        <taxon>Magnoliopsida</taxon>
        <taxon>eudicotyledons</taxon>
        <taxon>Gunneridae</taxon>
        <taxon>Pentapetalae</taxon>
        <taxon>asterids</taxon>
        <taxon>lamiids</taxon>
        <taxon>Lamiales</taxon>
        <taxon>Plantaginaceae</taxon>
        <taxon>Cheloneae</taxon>
        <taxon>Penstemon</taxon>
    </lineage>
</organism>
<dbReference type="InterPro" id="IPR006703">
    <property type="entry name" value="G_AIG1"/>
</dbReference>